<evidence type="ECO:0000313" key="3">
    <source>
        <dbReference type="EMBL" id="CAE09645.1"/>
    </source>
</evidence>
<dbReference type="EC" id="6.3.4.15" evidence="3"/>
<dbReference type="KEGG" id="wsu:WS0508"/>
<dbReference type="InterPro" id="IPR004143">
    <property type="entry name" value="BPL_LPL_catalytic"/>
</dbReference>
<dbReference type="PANTHER" id="PTHR12835">
    <property type="entry name" value="BIOTIN PROTEIN LIGASE"/>
    <property type="match status" value="1"/>
</dbReference>
<dbReference type="EMBL" id="BX571658">
    <property type="protein sequence ID" value="CAE09645.1"/>
    <property type="molecule type" value="Genomic_DNA"/>
</dbReference>
<dbReference type="SUPFAM" id="SSF55681">
    <property type="entry name" value="Class II aaRS and biotin synthetases"/>
    <property type="match status" value="1"/>
</dbReference>
<dbReference type="Proteomes" id="UP000000422">
    <property type="component" value="Chromosome"/>
</dbReference>
<dbReference type="HOGENOM" id="CLU_094917_0_0_7"/>
<keyword evidence="1 3" id="KW-0436">Ligase</keyword>
<dbReference type="STRING" id="273121.WS0508"/>
<feature type="domain" description="BPL/LPL catalytic" evidence="2">
    <location>
        <begin position="4"/>
        <end position="178"/>
    </location>
</feature>
<evidence type="ECO:0000313" key="4">
    <source>
        <dbReference type="Proteomes" id="UP000000422"/>
    </source>
</evidence>
<name>Q7MA25_WOLSU</name>
<evidence type="ECO:0000256" key="1">
    <source>
        <dbReference type="ARBA" id="ARBA00022598"/>
    </source>
</evidence>
<dbReference type="GO" id="GO:0004077">
    <property type="term" value="F:biotin--[biotin carboxyl-carrier protein] ligase activity"/>
    <property type="evidence" value="ECO:0007669"/>
    <property type="project" value="UniProtKB-EC"/>
</dbReference>
<reference evidence="3 4" key="1">
    <citation type="journal article" date="2003" name="Proc. Natl. Acad. Sci. U.S.A.">
        <title>Complete genome sequence and analysis of Wolinella succinogenes.</title>
        <authorList>
            <person name="Baar C."/>
            <person name="Eppinger M."/>
            <person name="Raddatz G."/>
            <person name="Simon JM."/>
            <person name="Lanz C."/>
            <person name="Klimmek O."/>
            <person name="Nandakumar R."/>
            <person name="Gross R."/>
            <person name="Rosinus A."/>
            <person name="Keller H."/>
            <person name="Jagtap P."/>
            <person name="Linke B."/>
            <person name="Meyer F."/>
            <person name="Lederer H."/>
            <person name="Schuster S.C."/>
        </authorList>
    </citation>
    <scope>NUCLEOTIDE SEQUENCE [LARGE SCALE GENOMIC DNA]</scope>
    <source>
        <strain evidence="4">ATCC 29543 / DSM 1740 / CCUG 13145 / JCM 31913 / LMG 7466 / NCTC 11488 / FDC 602W</strain>
    </source>
</reference>
<dbReference type="Gene3D" id="3.30.930.10">
    <property type="entry name" value="Bira Bifunctional Protein, Domain 2"/>
    <property type="match status" value="1"/>
</dbReference>
<organism evidence="4">
    <name type="scientific">Wolinella succinogenes (strain ATCC 29543 / DSM 1740 / CCUG 13145 / JCM 31913 / LMG 7466 / NCTC 11488 / FDC 602W)</name>
    <name type="common">Vibrio succinogenes</name>
    <dbReference type="NCBI Taxonomy" id="273121"/>
    <lineage>
        <taxon>Bacteria</taxon>
        <taxon>Pseudomonadati</taxon>
        <taxon>Campylobacterota</taxon>
        <taxon>Epsilonproteobacteria</taxon>
        <taxon>Campylobacterales</taxon>
        <taxon>Helicobacteraceae</taxon>
        <taxon>Wolinella</taxon>
    </lineage>
</organism>
<dbReference type="GO" id="GO:0005737">
    <property type="term" value="C:cytoplasm"/>
    <property type="evidence" value="ECO:0007669"/>
    <property type="project" value="TreeGrafter"/>
</dbReference>
<gene>
    <name evidence="3" type="primary">BIRA</name>
    <name evidence="3" type="ordered locus">WS0508</name>
</gene>
<accession>Q7MA25</accession>
<evidence type="ECO:0000259" key="2">
    <source>
        <dbReference type="PROSITE" id="PS51733"/>
    </source>
</evidence>
<dbReference type="eggNOG" id="COG0340">
    <property type="taxonomic scope" value="Bacteria"/>
</dbReference>
<dbReference type="InterPro" id="IPR004408">
    <property type="entry name" value="Biotin_CoA_COase_ligase"/>
</dbReference>
<dbReference type="PANTHER" id="PTHR12835:SF5">
    <property type="entry name" value="BIOTIN--PROTEIN LIGASE"/>
    <property type="match status" value="1"/>
</dbReference>
<sequence length="217" mass="24557">MAKGLGLEIYSFEELSSTQLWLCEQIRTQNLFPPLAVVAKRQKDGIGSRGNQWEETKEALTFSFALPITSLPKDLPLVSSSLFFGYLFKKVLAQRGSKVWLKWPNDLYLGERKMGGVITSKVGEVVVGGIGLNLDSSNDSYAFLESEVPKDGLLEEYLGELSKEWRWKQIFSNYEIEFKLKSDFIFHHEGERVSALEATLCEDGALLFRGKKVYSAR</sequence>
<proteinExistence type="predicted"/>
<protein>
    <submittedName>
        <fullName evidence="3">PUTATIVE BIOTIN SYNTHETASE</fullName>
        <ecNumber evidence="3">6.3.4.15</ecNumber>
    </submittedName>
</protein>
<dbReference type="NCBIfam" id="TIGR00121">
    <property type="entry name" value="birA_ligase"/>
    <property type="match status" value="1"/>
</dbReference>
<dbReference type="InterPro" id="IPR045864">
    <property type="entry name" value="aa-tRNA-synth_II/BPL/LPL"/>
</dbReference>
<dbReference type="NCBIfam" id="NF006294">
    <property type="entry name" value="PRK08477.1"/>
    <property type="match status" value="1"/>
</dbReference>
<dbReference type="AlphaFoldDB" id="Q7MA25"/>
<dbReference type="Pfam" id="PF03099">
    <property type="entry name" value="BPL_LplA_LipB"/>
    <property type="match status" value="1"/>
</dbReference>
<keyword evidence="4" id="KW-1185">Reference proteome</keyword>
<dbReference type="PROSITE" id="PS51733">
    <property type="entry name" value="BPL_LPL_CATALYTIC"/>
    <property type="match status" value="1"/>
</dbReference>